<organism evidence="2 3">
    <name type="scientific">Cladophialophora chaetospira</name>
    <dbReference type="NCBI Taxonomy" id="386627"/>
    <lineage>
        <taxon>Eukaryota</taxon>
        <taxon>Fungi</taxon>
        <taxon>Dikarya</taxon>
        <taxon>Ascomycota</taxon>
        <taxon>Pezizomycotina</taxon>
        <taxon>Eurotiomycetes</taxon>
        <taxon>Chaetothyriomycetidae</taxon>
        <taxon>Chaetothyriales</taxon>
        <taxon>Herpotrichiellaceae</taxon>
        <taxon>Cladophialophora</taxon>
    </lineage>
</organism>
<sequence length="586" mass="65401">MGSIDTSTSDVLSTYSVPAESEKLLAAELLENPKIAKDIPSEAKDFVSRIKFTGTHLPSIPINWRFAESAASLKAFEACIISAFVKRKYDVELKGAEINTDHAQLFFMSTLVWQIHPDTDHVITANLRGQEKLFELIPNYDFHKMGSSPFRQAATNIYRTKDDRFFHLHGSMNPDPSLESLGFPEDRPELTTWEEATQPFIDKMATIEAAEMQRLASDVYKQAGVIAETVDSFRASEHGKANAHVGLFEIHAAPNPSQKPSWWLSTPQTSAARPLAGLKVVDLTRVIAAPAVTRGLAELGASVMRVTSPKLVDYSVLHIDLSWGKWQCSLDLKTEEGKAGLRELIKDADVVVQGYRPGVLDKYGFGQQGIIDLVKDRERGIISVRENCYGWNGPWEYRSGWQQISFDDSAGDNCVGISVGFGKAMGLKDNEAVTPVFPNSDYMTGIAGVTAILTALMRRAEEGGSFKVDVALNYYNQWLANSVGEYPEEIWQDVWKRNGKQVFRCHHNMGYLLPRYMEMIAKQGKLYQPAFFEDRESKAIGATVRTIKPIIKFDGDQVQLKYNVGTRGNGKDAARWPDDLMTEVVK</sequence>
<dbReference type="Proteomes" id="UP001172673">
    <property type="component" value="Unassembled WGS sequence"/>
</dbReference>
<gene>
    <name evidence="2" type="ORF">H2200_013420</name>
</gene>
<dbReference type="AlphaFoldDB" id="A0AA38TXG5"/>
<protein>
    <submittedName>
        <fullName evidence="2">Uncharacterized protein</fullName>
    </submittedName>
</protein>
<comment type="caution">
    <text evidence="2">The sequence shown here is derived from an EMBL/GenBank/DDBJ whole genome shotgun (WGS) entry which is preliminary data.</text>
</comment>
<dbReference type="InterPro" id="IPR003673">
    <property type="entry name" value="CoA-Trfase_fam_III"/>
</dbReference>
<accession>A0AA38TXG5</accession>
<evidence type="ECO:0000256" key="1">
    <source>
        <dbReference type="ARBA" id="ARBA00008383"/>
    </source>
</evidence>
<name>A0AA38TXG5_9EURO</name>
<dbReference type="SUPFAM" id="SSF89796">
    <property type="entry name" value="CoA-transferase family III (CaiB/BaiF)"/>
    <property type="match status" value="2"/>
</dbReference>
<comment type="similarity">
    <text evidence="1">Belongs to the CoA-transferase III family.</text>
</comment>
<evidence type="ECO:0000313" key="2">
    <source>
        <dbReference type="EMBL" id="KAJ9602060.1"/>
    </source>
</evidence>
<evidence type="ECO:0000313" key="3">
    <source>
        <dbReference type="Proteomes" id="UP001172673"/>
    </source>
</evidence>
<dbReference type="InterPro" id="IPR023606">
    <property type="entry name" value="CoA-Trfase_III_dom_1_sf"/>
</dbReference>
<dbReference type="PANTHER" id="PTHR48229:SF2">
    <property type="entry name" value="CAIB_BAIF FAMILY PROTEIN"/>
    <property type="match status" value="1"/>
</dbReference>
<keyword evidence="3" id="KW-1185">Reference proteome</keyword>
<dbReference type="EMBL" id="JAPDRK010000029">
    <property type="protein sequence ID" value="KAJ9602060.1"/>
    <property type="molecule type" value="Genomic_DNA"/>
</dbReference>
<dbReference type="InterPro" id="IPR052985">
    <property type="entry name" value="CoA-trans_III_biosynth/detox"/>
</dbReference>
<dbReference type="PANTHER" id="PTHR48229">
    <property type="entry name" value="CAIB/BAIF FAMILY ENZYME (AFU_ORTHOLOGUE AFUA_1G05360)-RELATED"/>
    <property type="match status" value="1"/>
</dbReference>
<proteinExistence type="inferred from homology"/>
<dbReference type="Gene3D" id="3.40.50.10540">
    <property type="entry name" value="Crotonobetainyl-coa:carnitine coa-transferase, domain 1"/>
    <property type="match status" value="1"/>
</dbReference>
<dbReference type="GO" id="GO:0003824">
    <property type="term" value="F:catalytic activity"/>
    <property type="evidence" value="ECO:0007669"/>
    <property type="project" value="InterPro"/>
</dbReference>
<dbReference type="Pfam" id="PF02515">
    <property type="entry name" value="CoA_transf_3"/>
    <property type="match status" value="1"/>
</dbReference>
<reference evidence="2" key="1">
    <citation type="submission" date="2022-10" db="EMBL/GenBank/DDBJ databases">
        <title>Culturing micro-colonial fungi from biological soil crusts in the Mojave desert and describing Neophaeococcomyces mojavensis, and introducing the new genera and species Taxawa tesnikishii.</title>
        <authorList>
            <person name="Kurbessoian T."/>
            <person name="Stajich J.E."/>
        </authorList>
    </citation>
    <scope>NUCLEOTIDE SEQUENCE</scope>
    <source>
        <strain evidence="2">TK_41</strain>
    </source>
</reference>